<proteinExistence type="predicted"/>
<gene>
    <name evidence="1" type="ORF">FOZ63_009242</name>
</gene>
<protein>
    <submittedName>
        <fullName evidence="1">Uncharacterized protein</fullName>
    </submittedName>
</protein>
<organism evidence="1 2">
    <name type="scientific">Perkinsus olseni</name>
    <name type="common">Perkinsus atlanticus</name>
    <dbReference type="NCBI Taxonomy" id="32597"/>
    <lineage>
        <taxon>Eukaryota</taxon>
        <taxon>Sar</taxon>
        <taxon>Alveolata</taxon>
        <taxon>Perkinsozoa</taxon>
        <taxon>Perkinsea</taxon>
        <taxon>Perkinsida</taxon>
        <taxon>Perkinsidae</taxon>
        <taxon>Perkinsus</taxon>
    </lineage>
</organism>
<sequence>TYLSEALDDPVWIKTSCQLEDGFGGQTLAGLVNDQARLAWLAVFRFLYEWLDMTAVYTLSTYRNFLQGQDASDIFDLVCDVTALNAVTSDVFLHEVLELSIIERPKELKMFRESMSSTDLNLLLSENSTQRASQV</sequence>
<keyword evidence="2" id="KW-1185">Reference proteome</keyword>
<evidence type="ECO:0000313" key="1">
    <source>
        <dbReference type="EMBL" id="KAF4681276.1"/>
    </source>
</evidence>
<name>A0A7J6NBR0_PEROL</name>
<dbReference type="EMBL" id="JABANO010040967">
    <property type="protein sequence ID" value="KAF4681276.1"/>
    <property type="molecule type" value="Genomic_DNA"/>
</dbReference>
<dbReference type="Proteomes" id="UP000553632">
    <property type="component" value="Unassembled WGS sequence"/>
</dbReference>
<evidence type="ECO:0000313" key="2">
    <source>
        <dbReference type="Proteomes" id="UP000553632"/>
    </source>
</evidence>
<dbReference type="AlphaFoldDB" id="A0A7J6NBR0"/>
<reference evidence="1 2" key="1">
    <citation type="submission" date="2020-04" db="EMBL/GenBank/DDBJ databases">
        <title>Perkinsus olseni comparative genomics.</title>
        <authorList>
            <person name="Bogema D.R."/>
        </authorList>
    </citation>
    <scope>NUCLEOTIDE SEQUENCE [LARGE SCALE GENOMIC DNA]</scope>
    <source>
        <strain evidence="1 2">ATCC PRA-207</strain>
    </source>
</reference>
<comment type="caution">
    <text evidence="1">The sequence shown here is derived from an EMBL/GenBank/DDBJ whole genome shotgun (WGS) entry which is preliminary data.</text>
</comment>
<accession>A0A7J6NBR0</accession>
<feature type="non-terminal residue" evidence="1">
    <location>
        <position position="1"/>
    </location>
</feature>